<evidence type="ECO:0000313" key="3">
    <source>
        <dbReference type="EMBL" id="WEB37969.1"/>
    </source>
</evidence>
<dbReference type="PANTHER" id="PTHR21240:SF30">
    <property type="entry name" value="AMIDOHYDROLASE-RELATED DOMAIN-CONTAINING PROTEIN-RELATED"/>
    <property type="match status" value="1"/>
</dbReference>
<dbReference type="EMBL" id="CP095749">
    <property type="protein sequence ID" value="WEB37969.1"/>
    <property type="molecule type" value="Genomic_DNA"/>
</dbReference>
<reference evidence="3 4" key="1">
    <citation type="submission" date="2022-03" db="EMBL/GenBank/DDBJ databases">
        <title>Streptomyces yunnanensis P86,complete genome.</title>
        <authorList>
            <person name="Chen S."/>
            <person name="Zhang Q."/>
        </authorList>
    </citation>
    <scope>NUCLEOTIDE SEQUENCE [LARGE SCALE GENOMIC DNA]</scope>
    <source>
        <strain evidence="3 4">P86</strain>
    </source>
</reference>
<gene>
    <name evidence="3" type="ORF">MOV08_00655</name>
</gene>
<dbReference type="InterPro" id="IPR032466">
    <property type="entry name" value="Metal_Hydrolase"/>
</dbReference>
<sequence length="315" mass="33266">MRLIAVEEHFLPSEHVREVMAAQGLPPAAVDPLADLGAGRVAVMDAAGIDVQVLSVVAPAAQEVAPARSADLARALNDRAAEAVRQYPGRFRALASLPMPDPEAAAAEAFRAVRDLGFCGLIINGHTGGRFLDGAEFAPVLAAAEELGVPVYLHPTYPPAAVADAYGAGLDPAAAALLTTAGWGWHVETGMHVLRMVLGGVFDRHPLLQVVVGHMGENLPFSLLRADSVLSRLRPGHESVADTVRSHVHLTISGYTTVAPLQCALTVFGADRLMFATDYPFGDPAQHAAFLETAPLSPEDRHKVAHTNAERLFGI</sequence>
<dbReference type="Pfam" id="PF04909">
    <property type="entry name" value="Amidohydro_2"/>
    <property type="match status" value="1"/>
</dbReference>
<dbReference type="SUPFAM" id="SSF51556">
    <property type="entry name" value="Metallo-dependent hydrolases"/>
    <property type="match status" value="1"/>
</dbReference>
<keyword evidence="4" id="KW-1185">Reference proteome</keyword>
<evidence type="ECO:0000259" key="2">
    <source>
        <dbReference type="Pfam" id="PF04909"/>
    </source>
</evidence>
<dbReference type="Proteomes" id="UP001218629">
    <property type="component" value="Chromosome"/>
</dbReference>
<dbReference type="RefSeq" id="WP_039639730.1">
    <property type="nucleotide sequence ID" value="NZ_CP095749.1"/>
</dbReference>
<dbReference type="PANTHER" id="PTHR21240">
    <property type="entry name" value="2-AMINO-3-CARBOXYLMUCONATE-6-SEMIALDEHYDE DECARBOXYLASE"/>
    <property type="match status" value="1"/>
</dbReference>
<dbReference type="InterPro" id="IPR032465">
    <property type="entry name" value="ACMSD"/>
</dbReference>
<proteinExistence type="predicted"/>
<dbReference type="Gene3D" id="3.20.20.140">
    <property type="entry name" value="Metal-dependent hydrolases"/>
    <property type="match status" value="1"/>
</dbReference>
<evidence type="ECO:0000313" key="4">
    <source>
        <dbReference type="Proteomes" id="UP001218629"/>
    </source>
</evidence>
<feature type="domain" description="Amidohydrolase-related" evidence="2">
    <location>
        <begin position="24"/>
        <end position="315"/>
    </location>
</feature>
<evidence type="ECO:0000256" key="1">
    <source>
        <dbReference type="ARBA" id="ARBA00023239"/>
    </source>
</evidence>
<protein>
    <submittedName>
        <fullName evidence="3">Amidohydrolase family protein</fullName>
    </submittedName>
</protein>
<dbReference type="InterPro" id="IPR006680">
    <property type="entry name" value="Amidohydro-rel"/>
</dbReference>
<organism evidence="3 4">
    <name type="scientific">Streptomyces yunnanensis</name>
    <dbReference type="NCBI Taxonomy" id="156453"/>
    <lineage>
        <taxon>Bacteria</taxon>
        <taxon>Bacillati</taxon>
        <taxon>Actinomycetota</taxon>
        <taxon>Actinomycetes</taxon>
        <taxon>Kitasatosporales</taxon>
        <taxon>Streptomycetaceae</taxon>
        <taxon>Streptomyces</taxon>
    </lineage>
</organism>
<keyword evidence="1" id="KW-0456">Lyase</keyword>
<accession>A0ABY7ZZY6</accession>
<name>A0ABY7ZZY6_9ACTN</name>